<protein>
    <recommendedName>
        <fullName evidence="3">Virion structural protein</fullName>
    </recommendedName>
</protein>
<dbReference type="Proteomes" id="UP000317703">
    <property type="component" value="Segment"/>
</dbReference>
<evidence type="ECO:0000313" key="1">
    <source>
        <dbReference type="EMBL" id="QDJ96893.1"/>
    </source>
</evidence>
<dbReference type="EMBL" id="MN032614">
    <property type="protein sequence ID" value="QDJ96893.1"/>
    <property type="molecule type" value="Genomic_DNA"/>
</dbReference>
<sequence length="253" mass="28149">MTNNTSALQGQLVYPWNPFQDLASNDIKGEVHHIPASAAGSIIIPRCSPLFSRNIKIKQLDSSRELSLEAGDYSFVFPFGNFIGKYNRLVYGGIVINNVSSPINVELDYSTIGGDFVLDEIEYLEAVANAQIAPRREDWDKIINLPSEWPVDPHPHPASDTYNYEDMITVMRSYIDAMSGTENPLAVQQLLEEHLKADLQSAHKADLQSLGVTNLEDWRMATVDDLGGNSTELLVNINVLKQAIRGFAQGTWK</sequence>
<keyword evidence="2" id="KW-1185">Reference proteome</keyword>
<gene>
    <name evidence="1" type="ORF">PS1_0134</name>
</gene>
<proteinExistence type="predicted"/>
<evidence type="ECO:0008006" key="3">
    <source>
        <dbReference type="Google" id="ProtNLM"/>
    </source>
</evidence>
<accession>A0A514TV66</accession>
<evidence type="ECO:0000313" key="2">
    <source>
        <dbReference type="Proteomes" id="UP000317703"/>
    </source>
</evidence>
<organism evidence="1 2">
    <name type="scientific">Aeromonas phage PS1</name>
    <dbReference type="NCBI Taxonomy" id="2591406"/>
    <lineage>
        <taxon>Viruses</taxon>
        <taxon>Duplodnaviria</taxon>
        <taxon>Heunggongvirae</taxon>
        <taxon>Uroviricota</taxon>
        <taxon>Caudoviricetes</taxon>
        <taxon>Chimalliviridae</taxon>
        <taxon>Ferozepurvirus</taxon>
        <taxon>Ferozepurvirus PS1</taxon>
    </lineage>
</organism>
<name>A0A514TV66_9CAUD</name>
<reference evidence="1" key="1">
    <citation type="submission" date="2019-06" db="EMBL/GenBank/DDBJ databases">
        <title>Complete genome sequence of Aeromonas hydrophila bacteriophage PS1.</title>
        <authorList>
            <person name="Rai S."/>
            <person name="Tyagi A."/>
            <person name="Kumar N."/>
            <person name="Singh N."/>
        </authorList>
    </citation>
    <scope>NUCLEOTIDE SEQUENCE [LARGE SCALE GENOMIC DNA]</scope>
</reference>